<reference evidence="1 2" key="1">
    <citation type="submission" date="2016-10" db="EMBL/GenBank/DDBJ databases">
        <authorList>
            <person name="de Groot N.N."/>
        </authorList>
    </citation>
    <scope>NUCLEOTIDE SEQUENCE [LARGE SCALE GENOMIC DNA]</scope>
    <source>
        <strain evidence="1 2">CGMCC 4.6533</strain>
    </source>
</reference>
<name>A0A1G9TD03_9ACTN</name>
<dbReference type="Proteomes" id="UP000199202">
    <property type="component" value="Unassembled WGS sequence"/>
</dbReference>
<dbReference type="AlphaFoldDB" id="A0A1G9TD03"/>
<organism evidence="1 2">
    <name type="scientific">Nonomuraea jiangxiensis</name>
    <dbReference type="NCBI Taxonomy" id="633440"/>
    <lineage>
        <taxon>Bacteria</taxon>
        <taxon>Bacillati</taxon>
        <taxon>Actinomycetota</taxon>
        <taxon>Actinomycetes</taxon>
        <taxon>Streptosporangiales</taxon>
        <taxon>Streptosporangiaceae</taxon>
        <taxon>Nonomuraea</taxon>
    </lineage>
</organism>
<evidence type="ECO:0000313" key="2">
    <source>
        <dbReference type="Proteomes" id="UP000199202"/>
    </source>
</evidence>
<accession>A0A1G9TD03</accession>
<protein>
    <submittedName>
        <fullName evidence="1">Uncharacterized protein</fullName>
    </submittedName>
</protein>
<gene>
    <name evidence="1" type="ORF">SAMN05421869_14441</name>
</gene>
<sequence length="85" mass="9601">MLEFQAISCYILLALQKQVTSARFDVHNVEVMFFRELKDGERATHARVRAGREGHNLQGDVGIFADVKQVLELCVHDANTAYLPV</sequence>
<proteinExistence type="predicted"/>
<keyword evidence="2" id="KW-1185">Reference proteome</keyword>
<dbReference type="EMBL" id="FNDJ01000044">
    <property type="protein sequence ID" value="SDM45629.1"/>
    <property type="molecule type" value="Genomic_DNA"/>
</dbReference>
<evidence type="ECO:0000313" key="1">
    <source>
        <dbReference type="EMBL" id="SDM45629.1"/>
    </source>
</evidence>